<dbReference type="Gramene" id="OBART04G04250.1">
    <property type="protein sequence ID" value="OBART04G04250.1"/>
    <property type="gene ID" value="OBART04G04250"/>
</dbReference>
<keyword evidence="1 3" id="KW-0547">Nucleotide-binding</keyword>
<name>A0A0D3FT20_9ORYZ</name>
<dbReference type="InterPro" id="IPR029047">
    <property type="entry name" value="HSP70_peptide-bd_sf"/>
</dbReference>
<dbReference type="Pfam" id="PF00012">
    <property type="entry name" value="HSP70"/>
    <property type="match status" value="1"/>
</dbReference>
<accession>A0A0D3FT20</accession>
<organism evidence="4">
    <name type="scientific">Oryza barthii</name>
    <dbReference type="NCBI Taxonomy" id="65489"/>
    <lineage>
        <taxon>Eukaryota</taxon>
        <taxon>Viridiplantae</taxon>
        <taxon>Streptophyta</taxon>
        <taxon>Embryophyta</taxon>
        <taxon>Tracheophyta</taxon>
        <taxon>Spermatophyta</taxon>
        <taxon>Magnoliopsida</taxon>
        <taxon>Liliopsida</taxon>
        <taxon>Poales</taxon>
        <taxon>Poaceae</taxon>
        <taxon>BOP clade</taxon>
        <taxon>Oryzoideae</taxon>
        <taxon>Oryzeae</taxon>
        <taxon>Oryzinae</taxon>
        <taxon>Oryza</taxon>
    </lineage>
</organism>
<dbReference type="STRING" id="65489.A0A0D3FT20"/>
<evidence type="ECO:0000256" key="3">
    <source>
        <dbReference type="RuleBase" id="RU003322"/>
    </source>
</evidence>
<dbReference type="PaxDb" id="65489-OBART04G04250.1"/>
<dbReference type="FunFam" id="3.90.640.10:FF:000003">
    <property type="entry name" value="Molecular chaperone DnaK"/>
    <property type="match status" value="1"/>
</dbReference>
<reference evidence="4" key="1">
    <citation type="journal article" date="2009" name="Rice">
        <title>De Novo Next Generation Sequencing of Plant Genomes.</title>
        <authorList>
            <person name="Rounsley S."/>
            <person name="Marri P.R."/>
            <person name="Yu Y."/>
            <person name="He R."/>
            <person name="Sisneros N."/>
            <person name="Goicoechea J.L."/>
            <person name="Lee S.J."/>
            <person name="Angelova A."/>
            <person name="Kudrna D."/>
            <person name="Luo M."/>
            <person name="Affourtit J."/>
            <person name="Desany B."/>
            <person name="Knight J."/>
            <person name="Niazi F."/>
            <person name="Egholm M."/>
            <person name="Wing R.A."/>
        </authorList>
    </citation>
    <scope>NUCLEOTIDE SEQUENCE [LARGE SCALE GENOMIC DNA]</scope>
    <source>
        <strain evidence="4">cv. IRGC 105608</strain>
    </source>
</reference>
<dbReference type="HOGENOM" id="CLU_005965_2_1_1"/>
<dbReference type="PRINTS" id="PR00301">
    <property type="entry name" value="HEATSHOCK70"/>
</dbReference>
<keyword evidence="2 3" id="KW-0067">ATP-binding</keyword>
<proteinExistence type="inferred from homology"/>
<dbReference type="EnsemblPlants" id="OBART04G04250.1">
    <property type="protein sequence ID" value="OBART04G04250.1"/>
    <property type="gene ID" value="OBART04G04250"/>
</dbReference>
<evidence type="ECO:0000256" key="1">
    <source>
        <dbReference type="ARBA" id="ARBA00022741"/>
    </source>
</evidence>
<comment type="similarity">
    <text evidence="3">Belongs to the heat shock protein 70 family.</text>
</comment>
<evidence type="ECO:0000313" key="4">
    <source>
        <dbReference type="EnsemblPlants" id="OBART04G04250.1"/>
    </source>
</evidence>
<dbReference type="PANTHER" id="PTHR19375">
    <property type="entry name" value="HEAT SHOCK PROTEIN 70KDA"/>
    <property type="match status" value="1"/>
</dbReference>
<evidence type="ECO:0000256" key="2">
    <source>
        <dbReference type="ARBA" id="ARBA00022840"/>
    </source>
</evidence>
<keyword evidence="5" id="KW-1185">Reference proteome</keyword>
<dbReference type="PROSITE" id="PS01036">
    <property type="entry name" value="HSP70_3"/>
    <property type="match status" value="1"/>
</dbReference>
<dbReference type="AlphaFoldDB" id="A0A0D3FT20"/>
<sequence>MNLCDLLRGWRRQDNGGKVPQVVESESGRFTLSYVTLTKLKSYVPYAWGLQHMDCFGKRVAVGELAKRIMIRQPSDVVFNVKNLIGKHFNDSCVQEMRKRLPFSIIEGPEGESCVEIHGIKLSPVEITAAIFTKLKDMVLMHQFHHKFKVVICVPSFFNEQQREDIVSAGQLAGLEILQLIDEPIAAALSSTTIKEGVVVVFGMGAGSYSVAVLHVSGMNIEMRAQCGDSCISGDQFDNILVDYCVTQMIKLHSVNVCGDKCAMRQLVEVAEQAKVKLSSQPTATISIPYLTSSGQGHGPAHLNITISRQEFEKLVNNLTEQIQEKCQIILKEANIAAKDVDELVLFGGMTRVPKIQRIIYEVFGKHQSAKVNPEEALVIGSAMQAALIVEDQQEMSKDMIPLSIGIECEEGIFTKVIPRHTRIPTKRMVKIPAWCAQGECLHIRIFLGEHVIVDHNTFLGEVELINNRRSYEGGVDFELTFEVSRNYLVEVSVSNVDDGSKTIKAFPIDEKVICKHNVNRAVRNALRDWSMYAAEIYADMRNLARHTINTLSDALSARKDELPKDLYEDAVKALDDLLKAMGKDVSVLHDKIRAAMSVEVTILNWRPPSESHPGDYDDYSDYEN</sequence>
<dbReference type="InterPro" id="IPR043129">
    <property type="entry name" value="ATPase_NBD"/>
</dbReference>
<dbReference type="Gene3D" id="2.60.34.10">
    <property type="entry name" value="Substrate Binding Domain Of DNAk, Chain A, domain 1"/>
    <property type="match status" value="1"/>
</dbReference>
<dbReference type="Gene3D" id="3.90.640.10">
    <property type="entry name" value="Actin, Chain A, domain 4"/>
    <property type="match status" value="1"/>
</dbReference>
<dbReference type="Proteomes" id="UP000026960">
    <property type="component" value="Chromosome 4"/>
</dbReference>
<dbReference type="SUPFAM" id="SSF100920">
    <property type="entry name" value="Heat shock protein 70kD (HSP70), peptide-binding domain"/>
    <property type="match status" value="1"/>
</dbReference>
<dbReference type="InterPro" id="IPR013126">
    <property type="entry name" value="Hsp_70_fam"/>
</dbReference>
<evidence type="ECO:0000313" key="5">
    <source>
        <dbReference type="Proteomes" id="UP000026960"/>
    </source>
</evidence>
<dbReference type="GO" id="GO:0140662">
    <property type="term" value="F:ATP-dependent protein folding chaperone"/>
    <property type="evidence" value="ECO:0007669"/>
    <property type="project" value="InterPro"/>
</dbReference>
<dbReference type="SUPFAM" id="SSF53067">
    <property type="entry name" value="Actin-like ATPase domain"/>
    <property type="match status" value="2"/>
</dbReference>
<dbReference type="Gene3D" id="3.30.420.40">
    <property type="match status" value="2"/>
</dbReference>
<protein>
    <submittedName>
        <fullName evidence="4">Uncharacterized protein</fullName>
    </submittedName>
</protein>
<reference evidence="4" key="2">
    <citation type="submission" date="2015-03" db="UniProtKB">
        <authorList>
            <consortium name="EnsemblPlants"/>
        </authorList>
    </citation>
    <scope>IDENTIFICATION</scope>
</reference>
<dbReference type="GO" id="GO:0005524">
    <property type="term" value="F:ATP binding"/>
    <property type="evidence" value="ECO:0007669"/>
    <property type="project" value="UniProtKB-KW"/>
</dbReference>
<dbReference type="eggNOG" id="KOG0102">
    <property type="taxonomic scope" value="Eukaryota"/>
</dbReference>
<dbReference type="InterPro" id="IPR018181">
    <property type="entry name" value="Heat_shock_70_CS"/>
</dbReference>